<dbReference type="RefSeq" id="WP_212538354.1">
    <property type="nucleotide sequence ID" value="NZ_JAGTUU010000009.1"/>
</dbReference>
<feature type="transmembrane region" description="Helical" evidence="1">
    <location>
        <begin position="374"/>
        <end position="394"/>
    </location>
</feature>
<organism evidence="3 4">
    <name type="scientific">Thetidibacter halocola</name>
    <dbReference type="NCBI Taxonomy" id="2827239"/>
    <lineage>
        <taxon>Bacteria</taxon>
        <taxon>Pseudomonadati</taxon>
        <taxon>Pseudomonadota</taxon>
        <taxon>Alphaproteobacteria</taxon>
        <taxon>Rhodobacterales</taxon>
        <taxon>Roseobacteraceae</taxon>
        <taxon>Thetidibacter</taxon>
    </lineage>
</organism>
<evidence type="ECO:0000313" key="3">
    <source>
        <dbReference type="EMBL" id="MBS0126392.1"/>
    </source>
</evidence>
<keyword evidence="3" id="KW-0378">Hydrolase</keyword>
<dbReference type="PANTHER" id="PTHR42886">
    <property type="entry name" value="RE40534P-RELATED"/>
    <property type="match status" value="1"/>
</dbReference>
<feature type="transmembrane region" description="Helical" evidence="1">
    <location>
        <begin position="406"/>
        <end position="422"/>
    </location>
</feature>
<name>A0A8J8B9E2_9RHOB</name>
<accession>A0A8J8B9E2</accession>
<sequence length="481" mass="50969">MSRLLPLLAVLVGAWALWLLEGARAGLTLTDFREGPTPITEWSDGSDGPVVVIAHGFAGSRQMMQGYAGVLAQAGYTVYAFDFEGHGRHDIPMSGDVTSLDGTTRLLVEQTRSVIQTVRRGDEPVALLGHSMATDILVRTALETEGIGPLVLLSAFSLAIDRSHPENLLLITGAWEPGLAEFALEAARMVDPAAQEGEAVTSGSNAREALLAPYAEHVSILHSRAGRAAALDWLNAYYGRSERAPVPQTGWALLGLLAAIAALFAPIARRLPAGPDAPAPLSAPRLGLLVLLPMLAAPLLAAPLDTRLLPVLVADYLALHLALYGAIQLALLWRWRGSPRWTSTLTVVALLAWGLGVFGLALDRYGANFWPTLPRLGIIAALALGAVPFMLADAWTAWGAPLWQRIAARVGFLVSLGIAVALDFEGLFFLVMIAPVIVLFWLTFGLMGRWAAARSGASGAGLALGLVLAWALGVSFPLFSA</sequence>
<feature type="transmembrane region" description="Helical" evidence="1">
    <location>
        <begin position="459"/>
        <end position="479"/>
    </location>
</feature>
<keyword evidence="4" id="KW-1185">Reference proteome</keyword>
<gene>
    <name evidence="3" type="ORF">KB874_20105</name>
</gene>
<feature type="domain" description="Serine aminopeptidase S33" evidence="2">
    <location>
        <begin position="50"/>
        <end position="156"/>
    </location>
</feature>
<protein>
    <submittedName>
        <fullName evidence="3">Alpha/beta fold hydrolase</fullName>
    </submittedName>
</protein>
<proteinExistence type="predicted"/>
<evidence type="ECO:0000256" key="1">
    <source>
        <dbReference type="SAM" id="Phobius"/>
    </source>
</evidence>
<dbReference type="Pfam" id="PF12146">
    <property type="entry name" value="Hydrolase_4"/>
    <property type="match status" value="1"/>
</dbReference>
<feature type="transmembrane region" description="Helical" evidence="1">
    <location>
        <begin position="286"/>
        <end position="304"/>
    </location>
</feature>
<dbReference type="PANTHER" id="PTHR42886:SF29">
    <property type="entry name" value="PUMMELIG, ISOFORM A"/>
    <property type="match status" value="1"/>
</dbReference>
<dbReference type="Proteomes" id="UP000681356">
    <property type="component" value="Unassembled WGS sequence"/>
</dbReference>
<feature type="transmembrane region" description="Helical" evidence="1">
    <location>
        <begin position="345"/>
        <end position="362"/>
    </location>
</feature>
<evidence type="ECO:0000313" key="4">
    <source>
        <dbReference type="Proteomes" id="UP000681356"/>
    </source>
</evidence>
<dbReference type="SUPFAM" id="SSF53474">
    <property type="entry name" value="alpha/beta-Hydrolases"/>
    <property type="match status" value="1"/>
</dbReference>
<keyword evidence="1" id="KW-1133">Transmembrane helix</keyword>
<keyword evidence="1" id="KW-0812">Transmembrane</keyword>
<dbReference type="Gene3D" id="3.40.50.1820">
    <property type="entry name" value="alpha/beta hydrolase"/>
    <property type="match status" value="1"/>
</dbReference>
<dbReference type="GO" id="GO:0016787">
    <property type="term" value="F:hydrolase activity"/>
    <property type="evidence" value="ECO:0007669"/>
    <property type="project" value="UniProtKB-KW"/>
</dbReference>
<dbReference type="InterPro" id="IPR029058">
    <property type="entry name" value="AB_hydrolase_fold"/>
</dbReference>
<comment type="caution">
    <text evidence="3">The sequence shown here is derived from an EMBL/GenBank/DDBJ whole genome shotgun (WGS) entry which is preliminary data.</text>
</comment>
<feature type="transmembrane region" description="Helical" evidence="1">
    <location>
        <begin position="428"/>
        <end position="447"/>
    </location>
</feature>
<feature type="transmembrane region" description="Helical" evidence="1">
    <location>
        <begin position="316"/>
        <end position="333"/>
    </location>
</feature>
<keyword evidence="1" id="KW-0472">Membrane</keyword>
<evidence type="ECO:0000259" key="2">
    <source>
        <dbReference type="Pfam" id="PF12146"/>
    </source>
</evidence>
<dbReference type="InterPro" id="IPR022742">
    <property type="entry name" value="Hydrolase_4"/>
</dbReference>
<dbReference type="EMBL" id="JAGTUU010000009">
    <property type="protein sequence ID" value="MBS0126392.1"/>
    <property type="molecule type" value="Genomic_DNA"/>
</dbReference>
<feature type="transmembrane region" description="Helical" evidence="1">
    <location>
        <begin position="249"/>
        <end position="265"/>
    </location>
</feature>
<dbReference type="AlphaFoldDB" id="A0A8J8B9E2"/>
<reference evidence="3" key="1">
    <citation type="submission" date="2021-04" db="EMBL/GenBank/DDBJ databases">
        <authorList>
            <person name="Yoon J."/>
        </authorList>
    </citation>
    <scope>NUCLEOTIDE SEQUENCE</scope>
    <source>
        <strain evidence="3">KMU-90</strain>
    </source>
</reference>